<feature type="compositionally biased region" description="Polar residues" evidence="1">
    <location>
        <begin position="411"/>
        <end position="433"/>
    </location>
</feature>
<feature type="compositionally biased region" description="Polar residues" evidence="1">
    <location>
        <begin position="817"/>
        <end position="832"/>
    </location>
</feature>
<feature type="compositionally biased region" description="Basic and acidic residues" evidence="1">
    <location>
        <begin position="802"/>
        <end position="816"/>
    </location>
</feature>
<reference evidence="3" key="1">
    <citation type="submission" date="2025-08" db="UniProtKB">
        <authorList>
            <consortium name="RefSeq"/>
        </authorList>
    </citation>
    <scope>IDENTIFICATION</scope>
    <source>
        <strain evidence="3">15085-1641.00</strain>
        <tissue evidence="3">Whole body</tissue>
    </source>
</reference>
<dbReference type="KEGG" id="dhe:111603007"/>
<feature type="compositionally biased region" description="Basic and acidic residues" evidence="1">
    <location>
        <begin position="1079"/>
        <end position="1090"/>
    </location>
</feature>
<gene>
    <name evidence="3" type="primary">LOC111603007</name>
</gene>
<feature type="region of interest" description="Disordered" evidence="1">
    <location>
        <begin position="570"/>
        <end position="678"/>
    </location>
</feature>
<dbReference type="AlphaFoldDB" id="A0A6J1M7N7"/>
<feature type="compositionally biased region" description="Polar residues" evidence="1">
    <location>
        <begin position="576"/>
        <end position="586"/>
    </location>
</feature>
<accession>A0A6J1M7N7</accession>
<feature type="compositionally biased region" description="Polar residues" evidence="1">
    <location>
        <begin position="1117"/>
        <end position="1128"/>
    </location>
</feature>
<feature type="region of interest" description="Disordered" evidence="1">
    <location>
        <begin position="322"/>
        <end position="438"/>
    </location>
</feature>
<feature type="compositionally biased region" description="Polar residues" evidence="1">
    <location>
        <begin position="366"/>
        <end position="403"/>
    </location>
</feature>
<feature type="region of interest" description="Disordered" evidence="1">
    <location>
        <begin position="802"/>
        <end position="832"/>
    </location>
</feature>
<feature type="region of interest" description="Disordered" evidence="1">
    <location>
        <begin position="948"/>
        <end position="974"/>
    </location>
</feature>
<feature type="compositionally biased region" description="Basic and acidic residues" evidence="1">
    <location>
        <begin position="1042"/>
        <end position="1061"/>
    </location>
</feature>
<feature type="region of interest" description="Disordered" evidence="1">
    <location>
        <begin position="867"/>
        <end position="900"/>
    </location>
</feature>
<protein>
    <submittedName>
        <fullName evidence="3">Uncharacterized protein LOC111603007 isoform X1</fullName>
    </submittedName>
</protein>
<dbReference type="GeneID" id="111603007"/>
<feature type="compositionally biased region" description="Basic and acidic residues" evidence="1">
    <location>
        <begin position="629"/>
        <end position="641"/>
    </location>
</feature>
<feature type="region of interest" description="Disordered" evidence="1">
    <location>
        <begin position="1040"/>
        <end position="1093"/>
    </location>
</feature>
<evidence type="ECO:0000313" key="2">
    <source>
        <dbReference type="Proteomes" id="UP000504633"/>
    </source>
</evidence>
<feature type="region of interest" description="Disordered" evidence="1">
    <location>
        <begin position="1111"/>
        <end position="1130"/>
    </location>
</feature>
<sequence length="1180" mass="130080">MSNMLYWRLAQPLYTYLSVRFVCYRPLAPMIRYLHKDKTGPDSEFKKRLRQRLHKAIEAKVDNLKEKQRASTSGTPADSASASKKDVKKVNPPPSIKVIDNSKNLYGIEYPSQMYKDSQPPPETSPATLKKSNEKDVGLNTDKPTFESRAKAFVESSIIKEQESKGTPDKSRNDENKKNSQKNNPNNSASTSTSVDWTKISPNQDPLKEKIIKQNKTDLKKLTAATKRLESQKEFKRKDNKTLIESKPQTPRDGLFKHNADPYKTKLHEKSYEKPPTAQSMKSGYGPISKSKPIVNRIEQLSQAEAEAEAKAAIANMKMKTEAKAGMKAEQVAKAKSEVKAEVKAESKAQAAAKVQAKADPAKGETISQANVSTSNETKSGKRQTNNSAGVAQDPKNASSNIKITDRRNTAVESGSVETGSQNKKVNTKGTSESESEQSDIICDAEGNKMFVGGSVNKLSRGGNESSKNKQKRLSFKTLQFKTKNYLVENRYSKKKAISPKVEKSLFTSKPTQSHMGMKLKTSIKYEMDAKRNTKSLNKDKDDLSKWKDFQSGLSNLDVSTKSEKKIMSPKVEKNLFTNKPTQSQLKIKASPEINSERDRKGGLNKNKDGLSKSKVSQSGLSNMGVSTKSEKEITSPKVEKSLFTNKPTQSQLETKVNPEIKSERDPKGSLNKDKDDLSKSKVCHRGLSNMGVSTKSEKEIMSPKVEKNLFTNKPTQSQLETKVNPEIKSERDLKESLNKVNDDLSKSNVFQSGLSNTNLSVKSERGTTSSKVKKNIFVSKPTQSQIETKLKTAIGKIKSEMDTNDSKGASCDKTKATNSKTQQNKVGSTSNIEKWLSRARELKAHQQQQFSKKKSPVDIIRKAFNAKYPPISPAKGTKSTDTKGSKSNTPPPVKDSLESLDPMISSPTLGNKICDNTVKPGEIHLVASGNIVINTAQTQLNPLLTPDSINADLNKKDSSLNKPGTNDRKPKTSQVVKPKFGFTVPLNLEAADEIPNNKNNPVESLLQNELKNPLISKENNFKENQITIAEIIKKLSQTSKRKADSIRSLNESRKSREQLEPVKGNPTKTSPTGTTNDKFSKKPVSEKTSDQILSRSITSDTIVSKIASESTDLDQSDFSTPSQSFGNSAEGETVASYGKTLCFASEECQISKITASADIADVGNCIVRLSSSAWPATQF</sequence>
<feature type="region of interest" description="Disordered" evidence="1">
    <location>
        <begin position="230"/>
        <end position="291"/>
    </location>
</feature>
<proteinExistence type="predicted"/>
<evidence type="ECO:0000313" key="3">
    <source>
        <dbReference type="RefSeq" id="XP_023176176.2"/>
    </source>
</evidence>
<feature type="compositionally biased region" description="Low complexity" evidence="1">
    <location>
        <begin position="348"/>
        <end position="359"/>
    </location>
</feature>
<organism evidence="2 3">
    <name type="scientific">Drosophila hydei</name>
    <name type="common">Fruit fly</name>
    <dbReference type="NCBI Taxonomy" id="7224"/>
    <lineage>
        <taxon>Eukaryota</taxon>
        <taxon>Metazoa</taxon>
        <taxon>Ecdysozoa</taxon>
        <taxon>Arthropoda</taxon>
        <taxon>Hexapoda</taxon>
        <taxon>Insecta</taxon>
        <taxon>Pterygota</taxon>
        <taxon>Neoptera</taxon>
        <taxon>Endopterygota</taxon>
        <taxon>Diptera</taxon>
        <taxon>Brachycera</taxon>
        <taxon>Muscomorpha</taxon>
        <taxon>Ephydroidea</taxon>
        <taxon>Drosophilidae</taxon>
        <taxon>Drosophila</taxon>
    </lineage>
</organism>
<feature type="compositionally biased region" description="Basic and acidic residues" evidence="1">
    <location>
        <begin position="595"/>
        <end position="612"/>
    </location>
</feature>
<keyword evidence="2" id="KW-1185">Reference proteome</keyword>
<feature type="compositionally biased region" description="Basic and acidic residues" evidence="1">
    <location>
        <begin position="657"/>
        <end position="678"/>
    </location>
</feature>
<feature type="compositionally biased region" description="Basic and acidic residues" evidence="1">
    <location>
        <begin position="954"/>
        <end position="971"/>
    </location>
</feature>
<name>A0A6J1M7N7_DROHY</name>
<feature type="compositionally biased region" description="Polar residues" evidence="1">
    <location>
        <begin position="1067"/>
        <end position="1078"/>
    </location>
</feature>
<dbReference type="Proteomes" id="UP000504633">
    <property type="component" value="Unplaced"/>
</dbReference>
<feature type="compositionally biased region" description="Basic and acidic residues" evidence="1">
    <location>
        <begin position="322"/>
        <end position="347"/>
    </location>
</feature>
<dbReference type="OrthoDB" id="10513137at2759"/>
<feature type="compositionally biased region" description="Basic and acidic residues" evidence="1">
    <location>
        <begin position="254"/>
        <end position="273"/>
    </location>
</feature>
<dbReference type="RefSeq" id="XP_023176176.2">
    <property type="nucleotide sequence ID" value="XM_023320408.2"/>
</dbReference>
<feature type="compositionally biased region" description="Basic and acidic residues" evidence="1">
    <location>
        <begin position="230"/>
        <end position="244"/>
    </location>
</feature>
<feature type="region of interest" description="Disordered" evidence="1">
    <location>
        <begin position="62"/>
        <end position="212"/>
    </location>
</feature>
<feature type="compositionally biased region" description="Polar residues" evidence="1">
    <location>
        <begin position="614"/>
        <end position="628"/>
    </location>
</feature>
<feature type="compositionally biased region" description="Basic and acidic residues" evidence="1">
    <location>
        <begin position="144"/>
        <end position="178"/>
    </location>
</feature>
<feature type="compositionally biased region" description="Polar residues" evidence="1">
    <location>
        <begin position="643"/>
        <end position="655"/>
    </location>
</feature>
<feature type="compositionally biased region" description="Low complexity" evidence="1">
    <location>
        <begin position="181"/>
        <end position="194"/>
    </location>
</feature>
<evidence type="ECO:0000256" key="1">
    <source>
        <dbReference type="SAM" id="MobiDB-lite"/>
    </source>
</evidence>